<evidence type="ECO:0000313" key="3">
    <source>
        <dbReference type="Proteomes" id="UP000177625"/>
    </source>
</evidence>
<reference evidence="3" key="1">
    <citation type="submission" date="2016-03" db="EMBL/GenBank/DDBJ databases">
        <authorList>
            <person name="Guldener U."/>
        </authorList>
    </citation>
    <scope>NUCLEOTIDE SEQUENCE [LARGE SCALE GENOMIC DNA]</scope>
</reference>
<organism evidence="2 3">
    <name type="scientific">Rhynchosporium secalis</name>
    <name type="common">Barley scald fungus</name>
    <dbReference type="NCBI Taxonomy" id="38038"/>
    <lineage>
        <taxon>Eukaryota</taxon>
        <taxon>Fungi</taxon>
        <taxon>Dikarya</taxon>
        <taxon>Ascomycota</taxon>
        <taxon>Pezizomycotina</taxon>
        <taxon>Leotiomycetes</taxon>
        <taxon>Helotiales</taxon>
        <taxon>Ploettnerulaceae</taxon>
        <taxon>Rhynchosporium</taxon>
    </lineage>
</organism>
<sequence>MTTKNLRRQPSKRTSNLLSTAYIQSNLTCSSSLQELASCNPENVLASITNKAGPNSNSYILRSDCGPIIGSPDTLSILPDSYVSPTRPFPNPRSCNAKTRSSALTTQAAREEYSISIS</sequence>
<dbReference type="Proteomes" id="UP000177625">
    <property type="component" value="Unassembled WGS sequence"/>
</dbReference>
<accession>A0A1E1MSA3</accession>
<dbReference type="AlphaFoldDB" id="A0A1E1MSA3"/>
<gene>
    <name evidence="2" type="ORF">RSE6_13204</name>
</gene>
<feature type="compositionally biased region" description="Polar residues" evidence="1">
    <location>
        <begin position="93"/>
        <end position="108"/>
    </location>
</feature>
<feature type="compositionally biased region" description="Basic and acidic residues" evidence="1">
    <location>
        <begin position="109"/>
        <end position="118"/>
    </location>
</feature>
<dbReference type="EMBL" id="FJVC01000530">
    <property type="protein sequence ID" value="CZT51973.1"/>
    <property type="molecule type" value="Genomic_DNA"/>
</dbReference>
<evidence type="ECO:0000256" key="1">
    <source>
        <dbReference type="SAM" id="MobiDB-lite"/>
    </source>
</evidence>
<name>A0A1E1MSA3_RHYSE</name>
<proteinExistence type="predicted"/>
<feature type="region of interest" description="Disordered" evidence="1">
    <location>
        <begin position="87"/>
        <end position="118"/>
    </location>
</feature>
<evidence type="ECO:0000313" key="2">
    <source>
        <dbReference type="EMBL" id="CZT51973.1"/>
    </source>
</evidence>
<keyword evidence="3" id="KW-1185">Reference proteome</keyword>
<protein>
    <submittedName>
        <fullName evidence="2">Uncharacterized protein</fullName>
    </submittedName>
</protein>